<sequence>MGEEIRRCLNTSGTPQYWLRPWPHPDIADAKAPMTLHITNRREPFIDRFLIDRLSGGAVHRLHHPRREGIALRFDQPWEGILALHVTILQDGDLYRMYYRGWGVDASRRE</sequence>
<proteinExistence type="predicted"/>
<name>A0A382PZ11_9ZZZZ</name>
<dbReference type="EMBL" id="UINC01110719">
    <property type="protein sequence ID" value="SVC78416.1"/>
    <property type="molecule type" value="Genomic_DNA"/>
</dbReference>
<gene>
    <name evidence="1" type="ORF">METZ01_LOCUS331270</name>
</gene>
<feature type="non-terminal residue" evidence="1">
    <location>
        <position position="110"/>
    </location>
</feature>
<organism evidence="1">
    <name type="scientific">marine metagenome</name>
    <dbReference type="NCBI Taxonomy" id="408172"/>
    <lineage>
        <taxon>unclassified sequences</taxon>
        <taxon>metagenomes</taxon>
        <taxon>ecological metagenomes</taxon>
    </lineage>
</organism>
<reference evidence="1" key="1">
    <citation type="submission" date="2018-05" db="EMBL/GenBank/DDBJ databases">
        <authorList>
            <person name="Lanie J.A."/>
            <person name="Ng W.-L."/>
            <person name="Kazmierczak K.M."/>
            <person name="Andrzejewski T.M."/>
            <person name="Davidsen T.M."/>
            <person name="Wayne K.J."/>
            <person name="Tettelin H."/>
            <person name="Glass J.I."/>
            <person name="Rusch D."/>
            <person name="Podicherti R."/>
            <person name="Tsui H.-C.T."/>
            <person name="Winkler M.E."/>
        </authorList>
    </citation>
    <scope>NUCLEOTIDE SEQUENCE</scope>
</reference>
<protein>
    <submittedName>
        <fullName evidence="1">Uncharacterized protein</fullName>
    </submittedName>
</protein>
<evidence type="ECO:0000313" key="1">
    <source>
        <dbReference type="EMBL" id="SVC78416.1"/>
    </source>
</evidence>
<accession>A0A382PZ11</accession>
<dbReference type="AlphaFoldDB" id="A0A382PZ11"/>